<dbReference type="OrthoDB" id="1935089at2759"/>
<sequence>MWRTFELKKATYLLEKEEVMWKHRSRALWLKEGDRNTKFFHSKASQRRRRNQISGIRTEMGMWSTYKQLIESTLVHFFQISFTSCNSMGLESVLDLVEPQVTTSINEELCRGL</sequence>
<dbReference type="Proteomes" id="UP000187406">
    <property type="component" value="Unassembled WGS sequence"/>
</dbReference>
<reference evidence="2" key="1">
    <citation type="submission" date="2016-04" db="EMBL/GenBank/DDBJ databases">
        <title>Cephalotus genome sequencing.</title>
        <authorList>
            <person name="Fukushima K."/>
            <person name="Hasebe M."/>
            <person name="Fang X."/>
        </authorList>
    </citation>
    <scope>NUCLEOTIDE SEQUENCE [LARGE SCALE GENOMIC DNA]</scope>
    <source>
        <strain evidence="2">cv. St1</strain>
    </source>
</reference>
<keyword evidence="2" id="KW-1185">Reference proteome</keyword>
<dbReference type="InParanoid" id="A0A1Q3CRB3"/>
<dbReference type="EMBL" id="BDDD01002675">
    <property type="protein sequence ID" value="GAV82598.1"/>
    <property type="molecule type" value="Genomic_DNA"/>
</dbReference>
<gene>
    <name evidence="1" type="ORF">CFOL_v3_26049</name>
</gene>
<comment type="caution">
    <text evidence="1">The sequence shown here is derived from an EMBL/GenBank/DDBJ whole genome shotgun (WGS) entry which is preliminary data.</text>
</comment>
<evidence type="ECO:0000313" key="2">
    <source>
        <dbReference type="Proteomes" id="UP000187406"/>
    </source>
</evidence>
<dbReference type="AlphaFoldDB" id="A0A1Q3CRB3"/>
<evidence type="ECO:0000313" key="1">
    <source>
        <dbReference type="EMBL" id="GAV82598.1"/>
    </source>
</evidence>
<name>A0A1Q3CRB3_CEPFO</name>
<organism evidence="1 2">
    <name type="scientific">Cephalotus follicularis</name>
    <name type="common">Albany pitcher plant</name>
    <dbReference type="NCBI Taxonomy" id="3775"/>
    <lineage>
        <taxon>Eukaryota</taxon>
        <taxon>Viridiplantae</taxon>
        <taxon>Streptophyta</taxon>
        <taxon>Embryophyta</taxon>
        <taxon>Tracheophyta</taxon>
        <taxon>Spermatophyta</taxon>
        <taxon>Magnoliopsida</taxon>
        <taxon>eudicotyledons</taxon>
        <taxon>Gunneridae</taxon>
        <taxon>Pentapetalae</taxon>
        <taxon>rosids</taxon>
        <taxon>fabids</taxon>
        <taxon>Oxalidales</taxon>
        <taxon>Cephalotaceae</taxon>
        <taxon>Cephalotus</taxon>
    </lineage>
</organism>
<protein>
    <submittedName>
        <fullName evidence="1">Uncharacterized protein</fullName>
    </submittedName>
</protein>
<proteinExistence type="predicted"/>
<accession>A0A1Q3CRB3</accession>